<keyword evidence="2" id="KW-0472">Membrane</keyword>
<proteinExistence type="predicted"/>
<sequence>MTTHLRRTFHYSSDTDPDPITRHPDDELDNDQQEAIITSLRTQNENSIKLYRTIFTALPVLIAAFFLPSLVVPGKRRGGLTALLSISNLLCSAYTIYFLPAHKGEVPTGVGGRRQRALLAEMETPVALYLPILNGVLAGVLALFGVVLWRKGDVVGGLWGVVPAAVYAVVMMARRELVPLDIEGLERMRYEYKGA</sequence>
<comment type="caution">
    <text evidence="3">The sequence shown here is derived from an EMBL/GenBank/DDBJ whole genome shotgun (WGS) entry which is preliminary data.</text>
</comment>
<name>A0A8K0PJ08_9PEZI</name>
<dbReference type="AlphaFoldDB" id="A0A8K0PJ08"/>
<evidence type="ECO:0000256" key="1">
    <source>
        <dbReference type="SAM" id="MobiDB-lite"/>
    </source>
</evidence>
<feature type="transmembrane region" description="Helical" evidence="2">
    <location>
        <begin position="154"/>
        <end position="173"/>
    </location>
</feature>
<keyword evidence="2" id="KW-0812">Transmembrane</keyword>
<organism evidence="3 4">
    <name type="scientific">Elsinoe batatas</name>
    <dbReference type="NCBI Taxonomy" id="2601811"/>
    <lineage>
        <taxon>Eukaryota</taxon>
        <taxon>Fungi</taxon>
        <taxon>Dikarya</taxon>
        <taxon>Ascomycota</taxon>
        <taxon>Pezizomycotina</taxon>
        <taxon>Dothideomycetes</taxon>
        <taxon>Dothideomycetidae</taxon>
        <taxon>Myriangiales</taxon>
        <taxon>Elsinoaceae</taxon>
        <taxon>Elsinoe</taxon>
    </lineage>
</organism>
<reference evidence="3" key="1">
    <citation type="submission" date="2021-07" db="EMBL/GenBank/DDBJ databases">
        <title>Elsinoe batatas strain:CRI-CJ2 Genome sequencing and assembly.</title>
        <authorList>
            <person name="Huang L."/>
        </authorList>
    </citation>
    <scope>NUCLEOTIDE SEQUENCE</scope>
    <source>
        <strain evidence="3">CRI-CJ2</strain>
    </source>
</reference>
<feature type="region of interest" description="Disordered" evidence="1">
    <location>
        <begin position="1"/>
        <end position="27"/>
    </location>
</feature>
<feature type="transmembrane region" description="Helical" evidence="2">
    <location>
        <begin position="50"/>
        <end position="72"/>
    </location>
</feature>
<protein>
    <submittedName>
        <fullName evidence="3">Uncharacterized protein</fullName>
    </submittedName>
</protein>
<keyword evidence="2" id="KW-1133">Transmembrane helix</keyword>
<evidence type="ECO:0000256" key="2">
    <source>
        <dbReference type="SAM" id="Phobius"/>
    </source>
</evidence>
<evidence type="ECO:0000313" key="4">
    <source>
        <dbReference type="Proteomes" id="UP000809789"/>
    </source>
</evidence>
<feature type="transmembrane region" description="Helical" evidence="2">
    <location>
        <begin position="78"/>
        <end position="99"/>
    </location>
</feature>
<dbReference type="EMBL" id="JAESVG020000001">
    <property type="protein sequence ID" value="KAG8631696.1"/>
    <property type="molecule type" value="Genomic_DNA"/>
</dbReference>
<accession>A0A8K0PJ08</accession>
<gene>
    <name evidence="3" type="ORF">KVT40_000836</name>
</gene>
<dbReference type="OrthoDB" id="3358048at2759"/>
<dbReference type="Proteomes" id="UP000809789">
    <property type="component" value="Unassembled WGS sequence"/>
</dbReference>
<feature type="transmembrane region" description="Helical" evidence="2">
    <location>
        <begin position="126"/>
        <end position="148"/>
    </location>
</feature>
<keyword evidence="4" id="KW-1185">Reference proteome</keyword>
<evidence type="ECO:0000313" key="3">
    <source>
        <dbReference type="EMBL" id="KAG8631696.1"/>
    </source>
</evidence>